<gene>
    <name evidence="1" type="ORF">CAOG_004218</name>
</gene>
<reference evidence="2" key="1">
    <citation type="submission" date="2011-02" db="EMBL/GenBank/DDBJ databases">
        <title>The Genome Sequence of Capsaspora owczarzaki ATCC 30864.</title>
        <authorList>
            <person name="Russ C."/>
            <person name="Cuomo C."/>
            <person name="Burger G."/>
            <person name="Gray M.W."/>
            <person name="Holland P.W.H."/>
            <person name="King N."/>
            <person name="Lang F.B.F."/>
            <person name="Roger A.J."/>
            <person name="Ruiz-Trillo I."/>
            <person name="Young S.K."/>
            <person name="Zeng Q."/>
            <person name="Gargeya S."/>
            <person name="Alvarado L."/>
            <person name="Berlin A."/>
            <person name="Chapman S.B."/>
            <person name="Chen Z."/>
            <person name="Freedman E."/>
            <person name="Gellesch M."/>
            <person name="Goldberg J."/>
            <person name="Griggs A."/>
            <person name="Gujja S."/>
            <person name="Heilman E."/>
            <person name="Heiman D."/>
            <person name="Howarth C."/>
            <person name="Mehta T."/>
            <person name="Neiman D."/>
            <person name="Pearson M."/>
            <person name="Roberts A."/>
            <person name="Saif S."/>
            <person name="Shea T."/>
            <person name="Shenoy N."/>
            <person name="Sisk P."/>
            <person name="Stolte C."/>
            <person name="Sykes S."/>
            <person name="White J."/>
            <person name="Yandava C."/>
            <person name="Haas B."/>
            <person name="Nusbaum C."/>
            <person name="Birren B."/>
        </authorList>
    </citation>
    <scope>NUCLEOTIDE SEQUENCE</scope>
    <source>
        <strain evidence="2">ATCC 30864</strain>
    </source>
</reference>
<evidence type="ECO:0000313" key="1">
    <source>
        <dbReference type="EMBL" id="KJE93425.1"/>
    </source>
</evidence>
<evidence type="ECO:0000313" key="2">
    <source>
        <dbReference type="Proteomes" id="UP000008743"/>
    </source>
</evidence>
<dbReference type="AlphaFoldDB" id="A0A0D2WPN6"/>
<proteinExistence type="predicted"/>
<dbReference type="Proteomes" id="UP000008743">
    <property type="component" value="Unassembled WGS sequence"/>
</dbReference>
<protein>
    <recommendedName>
        <fullName evidence="3">Up-regulated during skeletal muscle growth protein 5</fullName>
    </recommendedName>
</protein>
<dbReference type="Pfam" id="PF14960">
    <property type="entry name" value="ATP_synth_reg"/>
    <property type="match status" value="1"/>
</dbReference>
<dbReference type="PRINTS" id="PR01821">
    <property type="entry name" value="DAPIT"/>
</dbReference>
<dbReference type="EMBL" id="KE346365">
    <property type="protein sequence ID" value="KJE93425.1"/>
    <property type="molecule type" value="Genomic_DNA"/>
</dbReference>
<organism evidence="1 2">
    <name type="scientific">Capsaspora owczarzaki (strain ATCC 30864)</name>
    <dbReference type="NCBI Taxonomy" id="595528"/>
    <lineage>
        <taxon>Eukaryota</taxon>
        <taxon>Filasterea</taxon>
        <taxon>Capsaspora</taxon>
    </lineage>
</organism>
<accession>A0A0D2WPN6</accession>
<evidence type="ECO:0008006" key="3">
    <source>
        <dbReference type="Google" id="ProtNLM"/>
    </source>
</evidence>
<name>A0A0D2WPN6_CAPO3</name>
<dbReference type="PhylomeDB" id="A0A0D2WPN6"/>
<dbReference type="InterPro" id="IPR009125">
    <property type="entry name" value="ATPMK"/>
</dbReference>
<dbReference type="InParanoid" id="A0A0D2WPN6"/>
<sequence length="61" mass="6163">MAGGHGHGVEPQFQGIAKIFNSVTTAGRRNLVLATLSGVTLAILIGKSGGSKPVPADAKKH</sequence>
<dbReference type="OrthoDB" id="9435504at2759"/>
<dbReference type="RefSeq" id="XP_004348043.1">
    <property type="nucleotide sequence ID" value="XM_004347993.2"/>
</dbReference>
<keyword evidence="2" id="KW-1185">Reference proteome</keyword>